<reference evidence="8" key="1">
    <citation type="journal article" date="2014" name="Int. J. Syst. Evol. Microbiol.">
        <title>Complete genome sequence of Corynebacterium casei LMG S-19264T (=DSM 44701T), isolated from a smear-ripened cheese.</title>
        <authorList>
            <consortium name="US DOE Joint Genome Institute (JGI-PGF)"/>
            <person name="Walter F."/>
            <person name="Albersmeier A."/>
            <person name="Kalinowski J."/>
            <person name="Ruckert C."/>
        </authorList>
    </citation>
    <scope>NUCLEOTIDE SEQUENCE</scope>
    <source>
        <strain evidence="8">CGMCC 4.3508</strain>
    </source>
</reference>
<keyword evidence="6 7" id="KW-0472">Membrane</keyword>
<keyword evidence="9" id="KW-1185">Reference proteome</keyword>
<evidence type="ECO:0000256" key="7">
    <source>
        <dbReference type="SAM" id="Phobius"/>
    </source>
</evidence>
<accession>A0A917RM80</accession>
<gene>
    <name evidence="8" type="ORF">GCM10011588_29960</name>
</gene>
<dbReference type="Proteomes" id="UP000638263">
    <property type="component" value="Unassembled WGS sequence"/>
</dbReference>
<proteinExistence type="inferred from homology"/>
<dbReference type="AlphaFoldDB" id="A0A917RM80"/>
<protein>
    <submittedName>
        <fullName evidence="8">DoxX subfamily protein</fullName>
    </submittedName>
</protein>
<dbReference type="Pfam" id="PF07681">
    <property type="entry name" value="DoxX"/>
    <property type="match status" value="1"/>
</dbReference>
<evidence type="ECO:0000256" key="4">
    <source>
        <dbReference type="ARBA" id="ARBA00022692"/>
    </source>
</evidence>
<organism evidence="8 9">
    <name type="scientific">Nocardia jinanensis</name>
    <dbReference type="NCBI Taxonomy" id="382504"/>
    <lineage>
        <taxon>Bacteria</taxon>
        <taxon>Bacillati</taxon>
        <taxon>Actinomycetota</taxon>
        <taxon>Actinomycetes</taxon>
        <taxon>Mycobacteriales</taxon>
        <taxon>Nocardiaceae</taxon>
        <taxon>Nocardia</taxon>
    </lineage>
</organism>
<comment type="caution">
    <text evidence="8">The sequence shown here is derived from an EMBL/GenBank/DDBJ whole genome shotgun (WGS) entry which is preliminary data.</text>
</comment>
<dbReference type="PANTHER" id="PTHR33452">
    <property type="entry name" value="OXIDOREDUCTASE CATD-RELATED"/>
    <property type="match status" value="1"/>
</dbReference>
<evidence type="ECO:0000256" key="6">
    <source>
        <dbReference type="ARBA" id="ARBA00023136"/>
    </source>
</evidence>
<evidence type="ECO:0000256" key="2">
    <source>
        <dbReference type="ARBA" id="ARBA00006679"/>
    </source>
</evidence>
<sequence>MDLTALDAGVGLLRVVGGLTMAAHGYQKFFSGGRLAGTARWFDSMGMRPGRVHALAAASFEMIAGVFLALGLLTPFAGAAFVALMLVAAYTVHRENGFFSVNSGWEYNLILAVLGVSVAITGPGRISVDHLLGLDDTLAGLPGGLIAVVGGIAAGLAQLLLFYRPPREAAVEN</sequence>
<dbReference type="EMBL" id="BMMH01000005">
    <property type="protein sequence ID" value="GGL13556.1"/>
    <property type="molecule type" value="Genomic_DNA"/>
</dbReference>
<reference evidence="8" key="2">
    <citation type="submission" date="2020-09" db="EMBL/GenBank/DDBJ databases">
        <authorList>
            <person name="Sun Q."/>
            <person name="Zhou Y."/>
        </authorList>
    </citation>
    <scope>NUCLEOTIDE SEQUENCE</scope>
    <source>
        <strain evidence="8">CGMCC 4.3508</strain>
    </source>
</reference>
<keyword evidence="4 7" id="KW-0812">Transmembrane</keyword>
<name>A0A917RM80_9NOCA</name>
<dbReference type="InterPro" id="IPR051907">
    <property type="entry name" value="DoxX-like_oxidoreductase"/>
</dbReference>
<evidence type="ECO:0000313" key="9">
    <source>
        <dbReference type="Proteomes" id="UP000638263"/>
    </source>
</evidence>
<keyword evidence="5 7" id="KW-1133">Transmembrane helix</keyword>
<keyword evidence="3" id="KW-1003">Cell membrane</keyword>
<comment type="similarity">
    <text evidence="2">Belongs to the DoxX family.</text>
</comment>
<dbReference type="InterPro" id="IPR032808">
    <property type="entry name" value="DoxX"/>
</dbReference>
<evidence type="ECO:0000256" key="5">
    <source>
        <dbReference type="ARBA" id="ARBA00022989"/>
    </source>
</evidence>
<dbReference type="PANTHER" id="PTHR33452:SF1">
    <property type="entry name" value="INNER MEMBRANE PROTEIN YPHA-RELATED"/>
    <property type="match status" value="1"/>
</dbReference>
<feature type="transmembrane region" description="Helical" evidence="7">
    <location>
        <begin position="105"/>
        <end position="124"/>
    </location>
</feature>
<dbReference type="GO" id="GO:0005886">
    <property type="term" value="C:plasma membrane"/>
    <property type="evidence" value="ECO:0007669"/>
    <property type="project" value="UniProtKB-SubCell"/>
</dbReference>
<evidence type="ECO:0000256" key="1">
    <source>
        <dbReference type="ARBA" id="ARBA00004651"/>
    </source>
</evidence>
<feature type="transmembrane region" description="Helical" evidence="7">
    <location>
        <begin position="144"/>
        <end position="163"/>
    </location>
</feature>
<evidence type="ECO:0000256" key="3">
    <source>
        <dbReference type="ARBA" id="ARBA00022475"/>
    </source>
</evidence>
<evidence type="ECO:0000313" key="8">
    <source>
        <dbReference type="EMBL" id="GGL13556.1"/>
    </source>
</evidence>
<comment type="subcellular location">
    <subcellularLocation>
        <location evidence="1">Cell membrane</location>
        <topology evidence="1">Multi-pass membrane protein</topology>
    </subcellularLocation>
</comment>